<protein>
    <recommendedName>
        <fullName evidence="3">XkdX family protein</fullName>
    </recommendedName>
</protein>
<name>A0ABY5P6X2_9LACT</name>
<proteinExistence type="predicted"/>
<reference evidence="1 2" key="1">
    <citation type="submission" date="2022-08" db="EMBL/GenBank/DDBJ databases">
        <title>Aerococcaceae sp. nov isolated from spoiled eye mask.</title>
        <authorList>
            <person name="Zhou G."/>
            <person name="Xie X.-B."/>
            <person name="Shi Q.-S."/>
            <person name="Wang Y.-S."/>
            <person name="Wen X."/>
            <person name="Peng H."/>
            <person name="Yang X.-J."/>
            <person name="Tao H.-B."/>
            <person name="Huang X.-M."/>
        </authorList>
    </citation>
    <scope>NUCLEOTIDE SEQUENCE [LARGE SCALE GENOMIC DNA]</scope>
    <source>
        <strain evidence="2">DM20194951</strain>
    </source>
</reference>
<evidence type="ECO:0008006" key="3">
    <source>
        <dbReference type="Google" id="ProtNLM"/>
    </source>
</evidence>
<accession>A0ABY5P6X2</accession>
<organism evidence="1 2">
    <name type="scientific">Fundicoccus culcitae</name>
    <dbReference type="NCBI Taxonomy" id="2969821"/>
    <lineage>
        <taxon>Bacteria</taxon>
        <taxon>Bacillati</taxon>
        <taxon>Bacillota</taxon>
        <taxon>Bacilli</taxon>
        <taxon>Lactobacillales</taxon>
        <taxon>Aerococcaceae</taxon>
        <taxon>Fundicoccus</taxon>
    </lineage>
</organism>
<evidence type="ECO:0000313" key="1">
    <source>
        <dbReference type="EMBL" id="UUX34125.1"/>
    </source>
</evidence>
<sequence length="64" mass="7496">MQKKRKKGPNSDMEQLTEEALFDFEYIAGYTFWGFPYGITKEEVETLGLEDETSFTPTDEDFPF</sequence>
<dbReference type="Proteomes" id="UP001315967">
    <property type="component" value="Chromosome"/>
</dbReference>
<dbReference type="EMBL" id="CP102453">
    <property type="protein sequence ID" value="UUX34125.1"/>
    <property type="molecule type" value="Genomic_DNA"/>
</dbReference>
<gene>
    <name evidence="1" type="ORF">NRE15_00195</name>
</gene>
<dbReference type="RefSeq" id="WP_313793628.1">
    <property type="nucleotide sequence ID" value="NZ_CP102453.1"/>
</dbReference>
<keyword evidence="2" id="KW-1185">Reference proteome</keyword>
<evidence type="ECO:0000313" key="2">
    <source>
        <dbReference type="Proteomes" id="UP001315967"/>
    </source>
</evidence>